<dbReference type="PROSITE" id="PS51900">
    <property type="entry name" value="CB"/>
    <property type="match status" value="1"/>
</dbReference>
<evidence type="ECO:0000313" key="7">
    <source>
        <dbReference type="EMBL" id="MFC3882041.1"/>
    </source>
</evidence>
<evidence type="ECO:0000259" key="6">
    <source>
        <dbReference type="PROSITE" id="PS51900"/>
    </source>
</evidence>
<protein>
    <submittedName>
        <fullName evidence="7">Tyrosine-type recombinase/integrase</fullName>
    </submittedName>
</protein>
<sequence length="382" mass="46202">MNKVTVRNLHLTDLQQPNMLPQIIHKLSQGEYYPALEKQIEQNSRLDRRKFEGFTDVEMMYYYVHQRKHIRQNRDRKHNTKVEYLRNLLQFYRYAAESRQFLKEDVKDYTEDSLLKNLRPWHIRHYQEYLQTAPLGKGGKPYTAATLDGKLTILKSFLKWLYTSKHIDFPLHEEFLGTSLSGEDIPNRDLYYHEVKQLLDYYQDHPIHHALLTMLAMTGLRVREVAEAKWRDLYLDPLSGHYRLKGVGKRDKPFDKYIHPVLFERIIKYRERRRVSIEMNPDDNGPLFPNREGDHYTYKNLSNLIIRAIERTDLPFLKQRKEKVTPHFFRHFYAIYSRQQGADIFLIQKELGHQDRRTTERYLEKVLQREQEIGMLWNQDNF</sequence>
<gene>
    <name evidence="7" type="ORF">ACFOU2_00265</name>
</gene>
<organism evidence="7 8">
    <name type="scientific">Bacillus songklensis</name>
    <dbReference type="NCBI Taxonomy" id="1069116"/>
    <lineage>
        <taxon>Bacteria</taxon>
        <taxon>Bacillati</taxon>
        <taxon>Bacillota</taxon>
        <taxon>Bacilli</taxon>
        <taxon>Bacillales</taxon>
        <taxon>Bacillaceae</taxon>
        <taxon>Bacillus</taxon>
    </lineage>
</organism>
<dbReference type="InterPro" id="IPR013762">
    <property type="entry name" value="Integrase-like_cat_sf"/>
</dbReference>
<dbReference type="PANTHER" id="PTHR30349:SF64">
    <property type="entry name" value="PROPHAGE INTEGRASE INTD-RELATED"/>
    <property type="match status" value="1"/>
</dbReference>
<dbReference type="InterPro" id="IPR011010">
    <property type="entry name" value="DNA_brk_join_enz"/>
</dbReference>
<dbReference type="PANTHER" id="PTHR30349">
    <property type="entry name" value="PHAGE INTEGRASE-RELATED"/>
    <property type="match status" value="1"/>
</dbReference>
<feature type="domain" description="Tyr recombinase" evidence="5">
    <location>
        <begin position="185"/>
        <end position="375"/>
    </location>
</feature>
<dbReference type="InterPro" id="IPR002104">
    <property type="entry name" value="Integrase_catalytic"/>
</dbReference>
<keyword evidence="8" id="KW-1185">Reference proteome</keyword>
<dbReference type="Proteomes" id="UP001595752">
    <property type="component" value="Unassembled WGS sequence"/>
</dbReference>
<evidence type="ECO:0000313" key="8">
    <source>
        <dbReference type="Proteomes" id="UP001595752"/>
    </source>
</evidence>
<dbReference type="RefSeq" id="WP_377911142.1">
    <property type="nucleotide sequence ID" value="NZ_JBHRZT010000004.1"/>
</dbReference>
<keyword evidence="2 4" id="KW-0238">DNA-binding</keyword>
<dbReference type="InterPro" id="IPR010998">
    <property type="entry name" value="Integrase_recombinase_N"/>
</dbReference>
<evidence type="ECO:0000256" key="1">
    <source>
        <dbReference type="ARBA" id="ARBA00008857"/>
    </source>
</evidence>
<keyword evidence="3" id="KW-0233">DNA recombination</keyword>
<dbReference type="InterPro" id="IPR050090">
    <property type="entry name" value="Tyrosine_recombinase_XerCD"/>
</dbReference>
<dbReference type="CDD" id="cd00397">
    <property type="entry name" value="DNA_BRE_C"/>
    <property type="match status" value="1"/>
</dbReference>
<evidence type="ECO:0000256" key="4">
    <source>
        <dbReference type="PROSITE-ProRule" id="PRU01248"/>
    </source>
</evidence>
<feature type="domain" description="Core-binding (CB)" evidence="6">
    <location>
        <begin position="54"/>
        <end position="162"/>
    </location>
</feature>
<name>A0ABV8AVN6_9BACI</name>
<dbReference type="PROSITE" id="PS51898">
    <property type="entry name" value="TYR_RECOMBINASE"/>
    <property type="match status" value="1"/>
</dbReference>
<comment type="similarity">
    <text evidence="1">Belongs to the 'phage' integrase family.</text>
</comment>
<reference evidence="8" key="1">
    <citation type="journal article" date="2019" name="Int. J. Syst. Evol. Microbiol.">
        <title>The Global Catalogue of Microorganisms (GCM) 10K type strain sequencing project: providing services to taxonomists for standard genome sequencing and annotation.</title>
        <authorList>
            <consortium name="The Broad Institute Genomics Platform"/>
            <consortium name="The Broad Institute Genome Sequencing Center for Infectious Disease"/>
            <person name="Wu L."/>
            <person name="Ma J."/>
        </authorList>
    </citation>
    <scope>NUCLEOTIDE SEQUENCE [LARGE SCALE GENOMIC DNA]</scope>
    <source>
        <strain evidence="8">CCUG 61889</strain>
    </source>
</reference>
<dbReference type="InterPro" id="IPR044068">
    <property type="entry name" value="CB"/>
</dbReference>
<evidence type="ECO:0000256" key="2">
    <source>
        <dbReference type="ARBA" id="ARBA00023125"/>
    </source>
</evidence>
<dbReference type="Gene3D" id="1.10.443.10">
    <property type="entry name" value="Intergrase catalytic core"/>
    <property type="match status" value="1"/>
</dbReference>
<dbReference type="EMBL" id="JBHRZT010000004">
    <property type="protein sequence ID" value="MFC3882041.1"/>
    <property type="molecule type" value="Genomic_DNA"/>
</dbReference>
<comment type="caution">
    <text evidence="7">The sequence shown here is derived from an EMBL/GenBank/DDBJ whole genome shotgun (WGS) entry which is preliminary data.</text>
</comment>
<evidence type="ECO:0000259" key="5">
    <source>
        <dbReference type="PROSITE" id="PS51898"/>
    </source>
</evidence>
<accession>A0ABV8AVN6</accession>
<dbReference type="Gene3D" id="1.10.150.130">
    <property type="match status" value="1"/>
</dbReference>
<evidence type="ECO:0000256" key="3">
    <source>
        <dbReference type="ARBA" id="ARBA00023172"/>
    </source>
</evidence>
<dbReference type="Pfam" id="PF00589">
    <property type="entry name" value="Phage_integrase"/>
    <property type="match status" value="1"/>
</dbReference>
<proteinExistence type="inferred from homology"/>
<dbReference type="SUPFAM" id="SSF56349">
    <property type="entry name" value="DNA breaking-rejoining enzymes"/>
    <property type="match status" value="1"/>
</dbReference>